<organism evidence="2 3">
    <name type="scientific">Argiope bruennichi</name>
    <name type="common">Wasp spider</name>
    <name type="synonym">Aranea bruennichi</name>
    <dbReference type="NCBI Taxonomy" id="94029"/>
    <lineage>
        <taxon>Eukaryota</taxon>
        <taxon>Metazoa</taxon>
        <taxon>Ecdysozoa</taxon>
        <taxon>Arthropoda</taxon>
        <taxon>Chelicerata</taxon>
        <taxon>Arachnida</taxon>
        <taxon>Araneae</taxon>
        <taxon>Araneomorphae</taxon>
        <taxon>Entelegynae</taxon>
        <taxon>Araneoidea</taxon>
        <taxon>Araneidae</taxon>
        <taxon>Argiope</taxon>
    </lineage>
</organism>
<reference evidence="2" key="2">
    <citation type="submission" date="2020-06" db="EMBL/GenBank/DDBJ databases">
        <authorList>
            <person name="Sheffer M."/>
        </authorList>
    </citation>
    <scope>NUCLEOTIDE SEQUENCE</scope>
</reference>
<accession>A0A8T0FKA0</accession>
<gene>
    <name evidence="2" type="ORF">HNY73_007710</name>
</gene>
<proteinExistence type="predicted"/>
<evidence type="ECO:0000313" key="2">
    <source>
        <dbReference type="EMBL" id="KAF8789800.1"/>
    </source>
</evidence>
<keyword evidence="3" id="KW-1185">Reference proteome</keyword>
<feature type="region of interest" description="Disordered" evidence="1">
    <location>
        <begin position="1"/>
        <end position="55"/>
    </location>
</feature>
<protein>
    <submittedName>
        <fullName evidence="2">Uncharacterized protein</fullName>
    </submittedName>
</protein>
<comment type="caution">
    <text evidence="2">The sequence shown here is derived from an EMBL/GenBank/DDBJ whole genome shotgun (WGS) entry which is preliminary data.</text>
</comment>
<sequence>MSHRLHHVPAQQVAHGVREQSLPVREETQRAGPRPAAQRVASQDLVPKQKGQGQKSLWKQESFGCLAEGASFDSVGFPLSGTQMEVGTKVHQECIPSTCILDGDLHEHTNKK</sequence>
<evidence type="ECO:0000313" key="3">
    <source>
        <dbReference type="Proteomes" id="UP000807504"/>
    </source>
</evidence>
<dbReference type="AlphaFoldDB" id="A0A8T0FKA0"/>
<dbReference type="Proteomes" id="UP000807504">
    <property type="component" value="Unassembled WGS sequence"/>
</dbReference>
<dbReference type="EMBL" id="JABXBU010000012">
    <property type="protein sequence ID" value="KAF8789800.1"/>
    <property type="molecule type" value="Genomic_DNA"/>
</dbReference>
<evidence type="ECO:0000256" key="1">
    <source>
        <dbReference type="SAM" id="MobiDB-lite"/>
    </source>
</evidence>
<reference evidence="2" key="1">
    <citation type="journal article" date="2020" name="bioRxiv">
        <title>Chromosome-level reference genome of the European wasp spider Argiope bruennichi: a resource for studies on range expansion and evolutionary adaptation.</title>
        <authorList>
            <person name="Sheffer M.M."/>
            <person name="Hoppe A."/>
            <person name="Krehenwinkel H."/>
            <person name="Uhl G."/>
            <person name="Kuss A.W."/>
            <person name="Jensen L."/>
            <person name="Jensen C."/>
            <person name="Gillespie R.G."/>
            <person name="Hoff K.J."/>
            <person name="Prost S."/>
        </authorList>
    </citation>
    <scope>NUCLEOTIDE SEQUENCE</scope>
</reference>
<name>A0A8T0FKA0_ARGBR</name>